<dbReference type="CDD" id="cd02440">
    <property type="entry name" value="AdoMet_MTases"/>
    <property type="match status" value="1"/>
</dbReference>
<dbReference type="Gene3D" id="3.40.50.150">
    <property type="entry name" value="Vaccinia Virus protein VP39"/>
    <property type="match status" value="1"/>
</dbReference>
<name>A0AAV2TN45_CALDB</name>
<dbReference type="EMBL" id="CAXLJL010000423">
    <property type="protein sequence ID" value="CAL5137669.1"/>
    <property type="molecule type" value="Genomic_DNA"/>
</dbReference>
<dbReference type="AlphaFoldDB" id="A0AAV2TN45"/>
<dbReference type="Pfam" id="PF06325">
    <property type="entry name" value="PrmA"/>
    <property type="match status" value="1"/>
</dbReference>
<evidence type="ECO:0000313" key="1">
    <source>
        <dbReference type="EMBL" id="CAL5137669.1"/>
    </source>
</evidence>
<proteinExistence type="predicted"/>
<dbReference type="InterPro" id="IPR029063">
    <property type="entry name" value="SAM-dependent_MTases_sf"/>
</dbReference>
<dbReference type="InterPro" id="IPR051720">
    <property type="entry name" value="rRNA_MeTrfase/Polyamine_Synth"/>
</dbReference>
<sequence>MPSSILSRKKLQSALQQVENFSNAKLSLEQYPTSAQVAADILFNMQITDGSLEGMSIADLGCGPGILSIGARLMGASYVCAVDIDEDALSDFRKNLDDFDLKDDAVDVILCDVTRFPLRDGKKLVDTVILNPPFGTNQLNAGIDMKFLLTALSIAEKHVYSLHKSTTREHVTRTVRSAGAQAKVVAELRFDIPRMYSRHRQESVDIAVDLVHSWF</sequence>
<dbReference type="SUPFAM" id="SSF53335">
    <property type="entry name" value="S-adenosyl-L-methionine-dependent methyltransferases"/>
    <property type="match status" value="1"/>
</dbReference>
<evidence type="ECO:0008006" key="3">
    <source>
        <dbReference type="Google" id="ProtNLM"/>
    </source>
</evidence>
<dbReference type="GO" id="GO:0008988">
    <property type="term" value="F:rRNA (adenine-N6-)-methyltransferase activity"/>
    <property type="evidence" value="ECO:0007669"/>
    <property type="project" value="TreeGrafter"/>
</dbReference>
<dbReference type="Proteomes" id="UP001497525">
    <property type="component" value="Unassembled WGS sequence"/>
</dbReference>
<dbReference type="PANTHER" id="PTHR23290:SF0">
    <property type="entry name" value="RRNA N6-ADENOSINE-METHYLTRANSFERASE METTL5"/>
    <property type="match status" value="1"/>
</dbReference>
<evidence type="ECO:0000313" key="2">
    <source>
        <dbReference type="Proteomes" id="UP001497525"/>
    </source>
</evidence>
<protein>
    <recommendedName>
        <fullName evidence="3">Methyltransferase-like protein 5</fullName>
    </recommendedName>
</protein>
<reference evidence="1" key="1">
    <citation type="submission" date="2024-06" db="EMBL/GenBank/DDBJ databases">
        <authorList>
            <person name="Liu X."/>
            <person name="Lenzi L."/>
            <person name="Haldenby T S."/>
            <person name="Uol C."/>
        </authorList>
    </citation>
    <scope>NUCLEOTIDE SEQUENCE</scope>
</reference>
<accession>A0AAV2TN45</accession>
<comment type="caution">
    <text evidence="1">The sequence shown here is derived from an EMBL/GenBank/DDBJ whole genome shotgun (WGS) entry which is preliminary data.</text>
</comment>
<dbReference type="PANTHER" id="PTHR23290">
    <property type="entry name" value="RRNA N6-ADENOSINE-METHYLTRANSFERASE METTL5"/>
    <property type="match status" value="1"/>
</dbReference>
<gene>
    <name evidence="1" type="ORF">CDAUBV1_LOCUS11945</name>
</gene>
<organism evidence="1 2">
    <name type="scientific">Calicophoron daubneyi</name>
    <name type="common">Rumen fluke</name>
    <name type="synonym">Paramphistomum daubneyi</name>
    <dbReference type="NCBI Taxonomy" id="300641"/>
    <lineage>
        <taxon>Eukaryota</taxon>
        <taxon>Metazoa</taxon>
        <taxon>Spiralia</taxon>
        <taxon>Lophotrochozoa</taxon>
        <taxon>Platyhelminthes</taxon>
        <taxon>Trematoda</taxon>
        <taxon>Digenea</taxon>
        <taxon>Plagiorchiida</taxon>
        <taxon>Pronocephalata</taxon>
        <taxon>Paramphistomoidea</taxon>
        <taxon>Paramphistomidae</taxon>
        <taxon>Calicophoron</taxon>
    </lineage>
</organism>